<dbReference type="RefSeq" id="WP_043063404.1">
    <property type="nucleotide sequence ID" value="NZ_BJOA01000249.1"/>
</dbReference>
<dbReference type="AlphaFoldDB" id="A0A0D1XXL2"/>
<dbReference type="GO" id="GO:0030151">
    <property type="term" value="F:molybdenum ion binding"/>
    <property type="evidence" value="ECO:0007669"/>
    <property type="project" value="InterPro"/>
</dbReference>
<dbReference type="InterPro" id="IPR052716">
    <property type="entry name" value="MOSC_domain"/>
</dbReference>
<dbReference type="EMBL" id="FNED01000018">
    <property type="protein sequence ID" value="SDJ44586.1"/>
    <property type="molecule type" value="Genomic_DNA"/>
</dbReference>
<dbReference type="GO" id="GO:0003824">
    <property type="term" value="F:catalytic activity"/>
    <property type="evidence" value="ECO:0007669"/>
    <property type="project" value="InterPro"/>
</dbReference>
<dbReference type="EMBL" id="LGUG01000004">
    <property type="protein sequence ID" value="KON96818.1"/>
    <property type="molecule type" value="Genomic_DNA"/>
</dbReference>
<reference evidence="2 4" key="1">
    <citation type="submission" date="2015-07" db="EMBL/GenBank/DDBJ databases">
        <title>Fjat-14205 dsm 2895.</title>
        <authorList>
            <person name="Liu B."/>
            <person name="Wang J."/>
            <person name="Zhu Y."/>
            <person name="Liu G."/>
            <person name="Chen Q."/>
            <person name="Chen Z."/>
            <person name="Lan J."/>
            <person name="Che J."/>
            <person name="Ge C."/>
            <person name="Shi H."/>
            <person name="Pan Z."/>
            <person name="Liu X."/>
        </authorList>
    </citation>
    <scope>NUCLEOTIDE SEQUENCE [LARGE SCALE GENOMIC DNA]</scope>
    <source>
        <strain evidence="2 4">DSM 2895</strain>
    </source>
</reference>
<evidence type="ECO:0000313" key="2">
    <source>
        <dbReference type="EMBL" id="KON96818.1"/>
    </source>
</evidence>
<dbReference type="Pfam" id="PF03473">
    <property type="entry name" value="MOSC"/>
    <property type="match status" value="1"/>
</dbReference>
<dbReference type="InterPro" id="IPR005302">
    <property type="entry name" value="MoCF_Sase_C"/>
</dbReference>
<dbReference type="STRING" id="47500.AF333_16350"/>
<evidence type="ECO:0000259" key="1">
    <source>
        <dbReference type="PROSITE" id="PS51340"/>
    </source>
</evidence>
<name>A0A0D1XXL2_ANEMI</name>
<reference evidence="3 5" key="2">
    <citation type="submission" date="2016-10" db="EMBL/GenBank/DDBJ databases">
        <authorList>
            <person name="de Groot N.N."/>
        </authorList>
    </citation>
    <scope>NUCLEOTIDE SEQUENCE [LARGE SCALE GENOMIC DNA]</scope>
    <source>
        <strain evidence="3 5">DSM 2895</strain>
    </source>
</reference>
<dbReference type="Pfam" id="PF03476">
    <property type="entry name" value="MOSC_N"/>
    <property type="match status" value="1"/>
</dbReference>
<dbReference type="InterPro" id="IPR011037">
    <property type="entry name" value="Pyrv_Knase-like_insert_dom_sf"/>
</dbReference>
<accession>A0A0D1XXL2</accession>
<protein>
    <submittedName>
        <fullName evidence="2">Sulfurase</fullName>
    </submittedName>
</protein>
<dbReference type="Proteomes" id="UP000037269">
    <property type="component" value="Unassembled WGS sequence"/>
</dbReference>
<dbReference type="PANTHER" id="PTHR36930:SF1">
    <property type="entry name" value="MOSC DOMAIN-CONTAINING PROTEIN"/>
    <property type="match status" value="1"/>
</dbReference>
<dbReference type="GO" id="GO:0030170">
    <property type="term" value="F:pyridoxal phosphate binding"/>
    <property type="evidence" value="ECO:0007669"/>
    <property type="project" value="InterPro"/>
</dbReference>
<organism evidence="2 4">
    <name type="scientific">Aneurinibacillus migulanus</name>
    <name type="common">Bacillus migulanus</name>
    <dbReference type="NCBI Taxonomy" id="47500"/>
    <lineage>
        <taxon>Bacteria</taxon>
        <taxon>Bacillati</taxon>
        <taxon>Bacillota</taxon>
        <taxon>Bacilli</taxon>
        <taxon>Bacillales</taxon>
        <taxon>Paenibacillaceae</taxon>
        <taxon>Aneurinibacillus group</taxon>
        <taxon>Aneurinibacillus</taxon>
    </lineage>
</organism>
<dbReference type="PROSITE" id="PS51340">
    <property type="entry name" value="MOSC"/>
    <property type="match status" value="1"/>
</dbReference>
<evidence type="ECO:0000313" key="4">
    <source>
        <dbReference type="Proteomes" id="UP000037269"/>
    </source>
</evidence>
<dbReference type="OrthoDB" id="581532at2"/>
<gene>
    <name evidence="2" type="ORF">AF333_16350</name>
    <name evidence="3" type="ORF">SAMN04487909_1184</name>
</gene>
<dbReference type="SUPFAM" id="SSF50800">
    <property type="entry name" value="PK beta-barrel domain-like"/>
    <property type="match status" value="1"/>
</dbReference>
<dbReference type="GeneID" id="42306742"/>
<feature type="domain" description="MOSC" evidence="1">
    <location>
        <begin position="69"/>
        <end position="239"/>
    </location>
</feature>
<dbReference type="PATRIC" id="fig|47500.12.peg.2109"/>
<dbReference type="PANTHER" id="PTHR36930">
    <property type="entry name" value="METAL-SULFUR CLUSTER BIOSYNTHESIS PROTEINS YUAD-RELATED"/>
    <property type="match status" value="1"/>
</dbReference>
<keyword evidence="4" id="KW-1185">Reference proteome</keyword>
<sequence length="242" mass="27488">MIVGELKEIVRHPVKSFRGESVQNTTIESYGLYGDRSHAFLDQTRPGYFLTATQFPAMIGYCAEFIGQENPNEFPAIQITTPDGKTYLWGDKELTLELEERSGRTISTIQYDPKEVPLGAIEEEHVLLTTDASLAQLEKLWGGKVDNRRFRPNLLISLDKPVPFVEESWFGKRLQIGEAELEVKRHCERCMIITINPDTYVQDSSLLKTVVQERQNHFGVYASVIKPGKINVGDKIHVVDHL</sequence>
<dbReference type="Gene3D" id="2.40.33.20">
    <property type="entry name" value="PK beta-barrel domain-like"/>
    <property type="match status" value="1"/>
</dbReference>
<proteinExistence type="predicted"/>
<evidence type="ECO:0000313" key="5">
    <source>
        <dbReference type="Proteomes" id="UP000182836"/>
    </source>
</evidence>
<dbReference type="InterPro" id="IPR005303">
    <property type="entry name" value="MOCOS_middle"/>
</dbReference>
<evidence type="ECO:0000313" key="3">
    <source>
        <dbReference type="EMBL" id="SDJ44586.1"/>
    </source>
</evidence>
<dbReference type="Proteomes" id="UP000182836">
    <property type="component" value="Unassembled WGS sequence"/>
</dbReference>